<dbReference type="InterPro" id="IPR005467">
    <property type="entry name" value="His_kinase_dom"/>
</dbReference>
<keyword evidence="13 14" id="KW-0472">Membrane</keyword>
<keyword evidence="7 14" id="KW-0812">Transmembrane</keyword>
<dbReference type="PROSITE" id="PS50109">
    <property type="entry name" value="HIS_KIN"/>
    <property type="match status" value="1"/>
</dbReference>
<dbReference type="InterPro" id="IPR003594">
    <property type="entry name" value="HATPase_dom"/>
</dbReference>
<dbReference type="InterPro" id="IPR004358">
    <property type="entry name" value="Sig_transdc_His_kin-like_C"/>
</dbReference>
<evidence type="ECO:0000256" key="7">
    <source>
        <dbReference type="ARBA" id="ARBA00022692"/>
    </source>
</evidence>
<dbReference type="SUPFAM" id="SSF158472">
    <property type="entry name" value="HAMP domain-like"/>
    <property type="match status" value="1"/>
</dbReference>
<dbReference type="EMBL" id="JAPQFJ010000017">
    <property type="protein sequence ID" value="MCY6959883.1"/>
    <property type="molecule type" value="Genomic_DNA"/>
</dbReference>
<dbReference type="Pfam" id="PF00672">
    <property type="entry name" value="HAMP"/>
    <property type="match status" value="1"/>
</dbReference>
<organism evidence="17 18">
    <name type="scientific">Clostridium brassicae</name>
    <dbReference type="NCBI Taxonomy" id="2999072"/>
    <lineage>
        <taxon>Bacteria</taxon>
        <taxon>Bacillati</taxon>
        <taxon>Bacillota</taxon>
        <taxon>Clostridia</taxon>
        <taxon>Eubacteriales</taxon>
        <taxon>Clostridiaceae</taxon>
        <taxon>Clostridium</taxon>
    </lineage>
</organism>
<evidence type="ECO:0000259" key="15">
    <source>
        <dbReference type="PROSITE" id="PS50109"/>
    </source>
</evidence>
<dbReference type="PRINTS" id="PR00344">
    <property type="entry name" value="BCTRLSENSOR"/>
</dbReference>
<keyword evidence="8" id="KW-0547">Nucleotide-binding</keyword>
<evidence type="ECO:0000256" key="1">
    <source>
        <dbReference type="ARBA" id="ARBA00000085"/>
    </source>
</evidence>
<dbReference type="CDD" id="cd00075">
    <property type="entry name" value="HATPase"/>
    <property type="match status" value="1"/>
</dbReference>
<protein>
    <recommendedName>
        <fullName evidence="3">histidine kinase</fullName>
        <ecNumber evidence="3">2.7.13.3</ecNumber>
    </recommendedName>
</protein>
<dbReference type="PANTHER" id="PTHR45528">
    <property type="entry name" value="SENSOR HISTIDINE KINASE CPXA"/>
    <property type="match status" value="1"/>
</dbReference>
<comment type="subcellular location">
    <subcellularLocation>
        <location evidence="2">Cell membrane</location>
        <topology evidence="2">Multi-pass membrane protein</topology>
    </subcellularLocation>
</comment>
<evidence type="ECO:0000256" key="2">
    <source>
        <dbReference type="ARBA" id="ARBA00004651"/>
    </source>
</evidence>
<evidence type="ECO:0000256" key="6">
    <source>
        <dbReference type="ARBA" id="ARBA00022679"/>
    </source>
</evidence>
<evidence type="ECO:0000256" key="12">
    <source>
        <dbReference type="ARBA" id="ARBA00023012"/>
    </source>
</evidence>
<evidence type="ECO:0000256" key="10">
    <source>
        <dbReference type="ARBA" id="ARBA00022840"/>
    </source>
</evidence>
<dbReference type="SUPFAM" id="SSF55874">
    <property type="entry name" value="ATPase domain of HSP90 chaperone/DNA topoisomerase II/histidine kinase"/>
    <property type="match status" value="1"/>
</dbReference>
<reference evidence="17" key="1">
    <citation type="submission" date="2022-12" db="EMBL/GenBank/DDBJ databases">
        <title>Clostridium sp. nov., isolated from industrial wastewater.</title>
        <authorList>
            <person name="Jiayan W."/>
        </authorList>
    </citation>
    <scope>NUCLEOTIDE SEQUENCE</scope>
    <source>
        <strain evidence="17">ZC22-4</strain>
    </source>
</reference>
<keyword evidence="10" id="KW-0067">ATP-binding</keyword>
<dbReference type="Pfam" id="PF00512">
    <property type="entry name" value="HisKA"/>
    <property type="match status" value="1"/>
</dbReference>
<accession>A0ABT4DE11</accession>
<dbReference type="RefSeq" id="WP_268062319.1">
    <property type="nucleotide sequence ID" value="NZ_JAPQFJ010000017.1"/>
</dbReference>
<dbReference type="InterPro" id="IPR003660">
    <property type="entry name" value="HAMP_dom"/>
</dbReference>
<keyword evidence="12" id="KW-0902">Two-component regulatory system</keyword>
<dbReference type="InterPro" id="IPR036097">
    <property type="entry name" value="HisK_dim/P_sf"/>
</dbReference>
<dbReference type="InterPro" id="IPR036890">
    <property type="entry name" value="HATPase_C_sf"/>
</dbReference>
<dbReference type="GO" id="GO:0016301">
    <property type="term" value="F:kinase activity"/>
    <property type="evidence" value="ECO:0007669"/>
    <property type="project" value="UniProtKB-KW"/>
</dbReference>
<dbReference type="InterPro" id="IPR003661">
    <property type="entry name" value="HisK_dim/P_dom"/>
</dbReference>
<evidence type="ECO:0000256" key="13">
    <source>
        <dbReference type="ARBA" id="ARBA00023136"/>
    </source>
</evidence>
<evidence type="ECO:0000256" key="3">
    <source>
        <dbReference type="ARBA" id="ARBA00012438"/>
    </source>
</evidence>
<feature type="transmembrane region" description="Helical" evidence="14">
    <location>
        <begin position="163"/>
        <end position="182"/>
    </location>
</feature>
<evidence type="ECO:0000256" key="11">
    <source>
        <dbReference type="ARBA" id="ARBA00022989"/>
    </source>
</evidence>
<keyword evidence="18" id="KW-1185">Reference proteome</keyword>
<dbReference type="PANTHER" id="PTHR45528:SF1">
    <property type="entry name" value="SENSOR HISTIDINE KINASE CPXA"/>
    <property type="match status" value="1"/>
</dbReference>
<comment type="caution">
    <text evidence="17">The sequence shown here is derived from an EMBL/GenBank/DDBJ whole genome shotgun (WGS) entry which is preliminary data.</text>
</comment>
<dbReference type="Pfam" id="PF02518">
    <property type="entry name" value="HATPase_c"/>
    <property type="match status" value="1"/>
</dbReference>
<keyword evidence="5" id="KW-0597">Phosphoprotein</keyword>
<proteinExistence type="predicted"/>
<evidence type="ECO:0000256" key="4">
    <source>
        <dbReference type="ARBA" id="ARBA00022475"/>
    </source>
</evidence>
<keyword evidence="6" id="KW-0808">Transferase</keyword>
<evidence type="ECO:0000256" key="8">
    <source>
        <dbReference type="ARBA" id="ARBA00022741"/>
    </source>
</evidence>
<keyword evidence="11 14" id="KW-1133">Transmembrane helix</keyword>
<sequence length="457" mass="52230">MTLVKRLSLGVLLAITISISITGLISNYMIDKKFDQYLVDEHETKVNKIRSIISELYSEQNGFSDLNTSEIFRYAALEDLYIEVRDKFNKRILATDTMNLYHKKMMESMMPNTSNLKLGEYIEEIYDLNKNGSKIGTIIIGYFGVSNLTSGGLEFKYTLNKSFFVSIFIALIIGLCISIVIAKQLATPLVKITEASNEMRHGNLEARVNIKTNTKEIGELSNSINYLAETLQQQDRLRKRLTSDMAHEIRTPLTTLKTHIEALIDGIWEPTKERFESYYEEIERMIKLVENLRNIARLEETNLNLNKTKFNISSEIEKVIESFRPSFHKKGAQIISKVVPNSYVKMDRDKLKQIMYNLISNAYRFIDDEGTVKVSLKHIKEYLVIEVKDNGLGISEENLPHIFERFYRSDVSRNKETGGTGIGLTITKAFVEAHGGIIDVKSKLGNGTVFTIKFPKN</sequence>
<dbReference type="Proteomes" id="UP001144612">
    <property type="component" value="Unassembled WGS sequence"/>
</dbReference>
<evidence type="ECO:0000256" key="9">
    <source>
        <dbReference type="ARBA" id="ARBA00022777"/>
    </source>
</evidence>
<dbReference type="EC" id="2.7.13.3" evidence="3"/>
<dbReference type="CDD" id="cd06225">
    <property type="entry name" value="HAMP"/>
    <property type="match status" value="1"/>
</dbReference>
<dbReference type="CDD" id="cd00082">
    <property type="entry name" value="HisKA"/>
    <property type="match status" value="1"/>
</dbReference>
<dbReference type="InterPro" id="IPR050398">
    <property type="entry name" value="HssS/ArlS-like"/>
</dbReference>
<keyword evidence="9 17" id="KW-0418">Kinase</keyword>
<dbReference type="Gene3D" id="6.10.340.10">
    <property type="match status" value="1"/>
</dbReference>
<evidence type="ECO:0000313" key="18">
    <source>
        <dbReference type="Proteomes" id="UP001144612"/>
    </source>
</evidence>
<evidence type="ECO:0000256" key="5">
    <source>
        <dbReference type="ARBA" id="ARBA00022553"/>
    </source>
</evidence>
<dbReference type="SMART" id="SM00304">
    <property type="entry name" value="HAMP"/>
    <property type="match status" value="1"/>
</dbReference>
<name>A0ABT4DE11_9CLOT</name>
<evidence type="ECO:0000256" key="14">
    <source>
        <dbReference type="SAM" id="Phobius"/>
    </source>
</evidence>
<dbReference type="SMART" id="SM00387">
    <property type="entry name" value="HATPase_c"/>
    <property type="match status" value="1"/>
</dbReference>
<comment type="catalytic activity">
    <reaction evidence="1">
        <text>ATP + protein L-histidine = ADP + protein N-phospho-L-histidine.</text>
        <dbReference type="EC" id="2.7.13.3"/>
    </reaction>
</comment>
<dbReference type="PROSITE" id="PS50885">
    <property type="entry name" value="HAMP"/>
    <property type="match status" value="1"/>
</dbReference>
<feature type="domain" description="HAMP" evidence="16">
    <location>
        <begin position="183"/>
        <end position="236"/>
    </location>
</feature>
<feature type="domain" description="Histidine kinase" evidence="15">
    <location>
        <begin position="244"/>
        <end position="457"/>
    </location>
</feature>
<dbReference type="SMART" id="SM00388">
    <property type="entry name" value="HisKA"/>
    <property type="match status" value="1"/>
</dbReference>
<gene>
    <name evidence="17" type="ORF">OW729_14775</name>
</gene>
<keyword evidence="4" id="KW-1003">Cell membrane</keyword>
<feature type="transmembrane region" description="Helical" evidence="14">
    <location>
        <begin position="7"/>
        <end position="30"/>
    </location>
</feature>
<evidence type="ECO:0000259" key="16">
    <source>
        <dbReference type="PROSITE" id="PS50885"/>
    </source>
</evidence>
<dbReference type="Gene3D" id="3.30.565.10">
    <property type="entry name" value="Histidine kinase-like ATPase, C-terminal domain"/>
    <property type="match status" value="1"/>
</dbReference>
<dbReference type="Gene3D" id="1.10.287.130">
    <property type="match status" value="1"/>
</dbReference>
<evidence type="ECO:0000313" key="17">
    <source>
        <dbReference type="EMBL" id="MCY6959883.1"/>
    </source>
</evidence>
<dbReference type="SUPFAM" id="SSF47384">
    <property type="entry name" value="Homodimeric domain of signal transducing histidine kinase"/>
    <property type="match status" value="1"/>
</dbReference>